<protein>
    <recommendedName>
        <fullName evidence="2">Nucleotidyl transferase AbiEii/AbiGii toxin family protein</fullName>
    </recommendedName>
</protein>
<dbReference type="EMBL" id="BARW01001444">
    <property type="protein sequence ID" value="GAI59954.1"/>
    <property type="molecule type" value="Genomic_DNA"/>
</dbReference>
<gene>
    <name evidence="1" type="ORF">S12H4_04606</name>
</gene>
<organism evidence="1">
    <name type="scientific">marine sediment metagenome</name>
    <dbReference type="NCBI Taxonomy" id="412755"/>
    <lineage>
        <taxon>unclassified sequences</taxon>
        <taxon>metagenomes</taxon>
        <taxon>ecological metagenomes</taxon>
    </lineage>
</organism>
<dbReference type="Pfam" id="PF08843">
    <property type="entry name" value="AbiEii"/>
    <property type="match status" value="1"/>
</dbReference>
<dbReference type="InterPro" id="IPR014942">
    <property type="entry name" value="AbiEii"/>
</dbReference>
<comment type="caution">
    <text evidence="1">The sequence shown here is derived from an EMBL/GenBank/DDBJ whole genome shotgun (WGS) entry which is preliminary data.</text>
</comment>
<dbReference type="AlphaFoldDB" id="X1RWV3"/>
<accession>X1RWV3</accession>
<sequence length="161" mass="18601">RNVEAKIKLEIGLRFNPLDTIKKRPVQHVFLHPFTGDPLFDGGQINCLSLNELIAEKLRAGAIRKIIAPRDFYDIDFVLRNKFDLTNKEVITLFKKKLQEDDADTDLGKYKKNLGRSDEEIKDMNSRIETELFDVLAPEERKNFDLNTALRRINKAMEAIG</sequence>
<reference evidence="1" key="1">
    <citation type="journal article" date="2014" name="Front. Microbiol.">
        <title>High frequency of phylogenetically diverse reductive dehalogenase-homologous genes in deep subseafloor sedimentary metagenomes.</title>
        <authorList>
            <person name="Kawai M."/>
            <person name="Futagami T."/>
            <person name="Toyoda A."/>
            <person name="Takaki Y."/>
            <person name="Nishi S."/>
            <person name="Hori S."/>
            <person name="Arai W."/>
            <person name="Tsubouchi T."/>
            <person name="Morono Y."/>
            <person name="Uchiyama I."/>
            <person name="Ito T."/>
            <person name="Fujiyama A."/>
            <person name="Inagaki F."/>
            <person name="Takami H."/>
        </authorList>
    </citation>
    <scope>NUCLEOTIDE SEQUENCE</scope>
    <source>
        <strain evidence="1">Expedition CK06-06</strain>
    </source>
</reference>
<evidence type="ECO:0000313" key="1">
    <source>
        <dbReference type="EMBL" id="GAI59954.1"/>
    </source>
</evidence>
<proteinExistence type="predicted"/>
<name>X1RWV3_9ZZZZ</name>
<feature type="non-terminal residue" evidence="1">
    <location>
        <position position="1"/>
    </location>
</feature>
<evidence type="ECO:0008006" key="2">
    <source>
        <dbReference type="Google" id="ProtNLM"/>
    </source>
</evidence>